<evidence type="ECO:0000313" key="2">
    <source>
        <dbReference type="Proteomes" id="UP000193685"/>
    </source>
</evidence>
<name>A0A1Y2FGV4_PROLT</name>
<evidence type="ECO:0000313" key="1">
    <source>
        <dbReference type="EMBL" id="ORY83153.1"/>
    </source>
</evidence>
<reference evidence="1 2" key="1">
    <citation type="submission" date="2016-07" db="EMBL/GenBank/DDBJ databases">
        <title>Pervasive Adenine N6-methylation of Active Genes in Fungi.</title>
        <authorList>
            <consortium name="DOE Joint Genome Institute"/>
            <person name="Mondo S.J."/>
            <person name="Dannebaum R.O."/>
            <person name="Kuo R.C."/>
            <person name="Labutti K."/>
            <person name="Haridas S."/>
            <person name="Kuo A."/>
            <person name="Salamov A."/>
            <person name="Ahrendt S.R."/>
            <person name="Lipzen A."/>
            <person name="Sullivan W."/>
            <person name="Andreopoulos W.B."/>
            <person name="Clum A."/>
            <person name="Lindquist E."/>
            <person name="Daum C."/>
            <person name="Ramamoorthy G.K."/>
            <person name="Gryganskyi A."/>
            <person name="Culley D."/>
            <person name="Magnuson J.K."/>
            <person name="James T.Y."/>
            <person name="O'Malley M.A."/>
            <person name="Stajich J.E."/>
            <person name="Spatafora J.W."/>
            <person name="Visel A."/>
            <person name="Grigoriev I.V."/>
        </authorList>
    </citation>
    <scope>NUCLEOTIDE SEQUENCE [LARGE SCALE GENOMIC DNA]</scope>
    <source>
        <strain evidence="1 2">12-1054</strain>
    </source>
</reference>
<dbReference type="Proteomes" id="UP000193685">
    <property type="component" value="Unassembled WGS sequence"/>
</dbReference>
<dbReference type="RefSeq" id="XP_040725734.1">
    <property type="nucleotide sequence ID" value="XM_040866890.1"/>
</dbReference>
<gene>
    <name evidence="1" type="ORF">BCR37DRAFT_297281</name>
</gene>
<protein>
    <submittedName>
        <fullName evidence="1">Uncharacterized protein</fullName>
    </submittedName>
</protein>
<dbReference type="AlphaFoldDB" id="A0A1Y2FGV4"/>
<keyword evidence="2" id="KW-1185">Reference proteome</keyword>
<organism evidence="1 2">
    <name type="scientific">Protomyces lactucae-debilis</name>
    <dbReference type="NCBI Taxonomy" id="2754530"/>
    <lineage>
        <taxon>Eukaryota</taxon>
        <taxon>Fungi</taxon>
        <taxon>Dikarya</taxon>
        <taxon>Ascomycota</taxon>
        <taxon>Taphrinomycotina</taxon>
        <taxon>Taphrinomycetes</taxon>
        <taxon>Taphrinales</taxon>
        <taxon>Protomycetaceae</taxon>
        <taxon>Protomyces</taxon>
    </lineage>
</organism>
<accession>A0A1Y2FGV4</accession>
<sequence length="167" mass="18276">MTRLIPHLLECKHRCCHGCRSRSQLLPVGSIARTSRSLAARSSSTSHRQYTYRRRFPAIVYLGAPPMPTELSMAASVRRPAPGSPVLCEVLLSALLTLERAVYSTGSRSTGSRPLISPTCAEAVTKAVTGQGRSTKEDYTCSPLSCQEELERRGRQACYCTVEDTLS</sequence>
<comment type="caution">
    <text evidence="1">The sequence shown here is derived from an EMBL/GenBank/DDBJ whole genome shotgun (WGS) entry which is preliminary data.</text>
</comment>
<dbReference type="EMBL" id="MCFI01000008">
    <property type="protein sequence ID" value="ORY83153.1"/>
    <property type="molecule type" value="Genomic_DNA"/>
</dbReference>
<proteinExistence type="predicted"/>
<dbReference type="GeneID" id="63783489"/>